<reference evidence="4" key="1">
    <citation type="submission" date="2022-11" db="EMBL/GenBank/DDBJ databases">
        <title>Minimal conservation of predation-associated metabolite biosynthetic gene clusters underscores biosynthetic potential of Myxococcota including descriptions for ten novel species: Archangium lansinium sp. nov., Myxococcus landrumus sp. nov., Nannocystis bai.</title>
        <authorList>
            <person name="Ahearne A."/>
            <person name="Stevens C."/>
            <person name="Phillips K."/>
        </authorList>
    </citation>
    <scope>NUCLEOTIDE SEQUENCE</scope>
    <source>
        <strain evidence="4">Na p29</strain>
    </source>
</reference>
<dbReference type="SMART" id="SM00360">
    <property type="entry name" value="RRM"/>
    <property type="match status" value="1"/>
</dbReference>
<evidence type="ECO:0000313" key="5">
    <source>
        <dbReference type="Proteomes" id="UP001150924"/>
    </source>
</evidence>
<evidence type="ECO:0000259" key="3">
    <source>
        <dbReference type="PROSITE" id="PS50102"/>
    </source>
</evidence>
<evidence type="ECO:0000256" key="1">
    <source>
        <dbReference type="ARBA" id="ARBA00022884"/>
    </source>
</evidence>
<dbReference type="GO" id="GO:0003723">
    <property type="term" value="F:RNA binding"/>
    <property type="evidence" value="ECO:0007669"/>
    <property type="project" value="UniProtKB-KW"/>
</dbReference>
<proteinExistence type="predicted"/>
<dbReference type="EMBL" id="JAPNKE010000002">
    <property type="protein sequence ID" value="MCY1011465.1"/>
    <property type="molecule type" value="Genomic_DNA"/>
</dbReference>
<protein>
    <submittedName>
        <fullName evidence="4">RNA-binding protein</fullName>
    </submittedName>
</protein>
<feature type="domain" description="RRM" evidence="3">
    <location>
        <begin position="40"/>
        <end position="118"/>
    </location>
</feature>
<keyword evidence="1" id="KW-0694">RNA-binding</keyword>
<dbReference type="InterPro" id="IPR035979">
    <property type="entry name" value="RBD_domain_sf"/>
</dbReference>
<feature type="region of interest" description="Disordered" evidence="2">
    <location>
        <begin position="103"/>
        <end position="147"/>
    </location>
</feature>
<dbReference type="Gene3D" id="3.30.70.330">
    <property type="match status" value="1"/>
</dbReference>
<name>A0A9X3EXN4_9BACT</name>
<dbReference type="RefSeq" id="WP_267774740.1">
    <property type="nucleotide sequence ID" value="NZ_JAPNKE010000002.1"/>
</dbReference>
<organism evidence="4 5">
    <name type="scientific">Nannocystis pusilla</name>
    <dbReference type="NCBI Taxonomy" id="889268"/>
    <lineage>
        <taxon>Bacteria</taxon>
        <taxon>Pseudomonadati</taxon>
        <taxon>Myxococcota</taxon>
        <taxon>Polyangia</taxon>
        <taxon>Nannocystales</taxon>
        <taxon>Nannocystaceae</taxon>
        <taxon>Nannocystis</taxon>
    </lineage>
</organism>
<dbReference type="SMART" id="SM00361">
    <property type="entry name" value="RRM_1"/>
    <property type="match status" value="1"/>
</dbReference>
<dbReference type="SUPFAM" id="SSF54928">
    <property type="entry name" value="RNA-binding domain, RBD"/>
    <property type="match status" value="1"/>
</dbReference>
<dbReference type="Proteomes" id="UP001150924">
    <property type="component" value="Unassembled WGS sequence"/>
</dbReference>
<feature type="compositionally biased region" description="Gly residues" evidence="2">
    <location>
        <begin position="127"/>
        <end position="137"/>
    </location>
</feature>
<dbReference type="PROSITE" id="PS50102">
    <property type="entry name" value="RRM"/>
    <property type="match status" value="1"/>
</dbReference>
<comment type="caution">
    <text evidence="4">The sequence shown here is derived from an EMBL/GenBank/DDBJ whole genome shotgun (WGS) entry which is preliminary data.</text>
</comment>
<dbReference type="InterPro" id="IPR052462">
    <property type="entry name" value="SLIRP/GR-RBP-like"/>
</dbReference>
<keyword evidence="5" id="KW-1185">Reference proteome</keyword>
<dbReference type="InterPro" id="IPR048289">
    <property type="entry name" value="RRM2_NsCP33-like"/>
</dbReference>
<dbReference type="AlphaFoldDB" id="A0A9X3EXN4"/>
<dbReference type="InterPro" id="IPR000504">
    <property type="entry name" value="RRM_dom"/>
</dbReference>
<sequence>MVQHLLAAVFARAQALRPRIPPHRRVAPRARSRRIKTMGNRLFVGNLSFQISDSDLQQAFQPYGAVKEVKLMTDRETGRSRGFAFVEMTSAADAQRAIEALHGASLDGRPLRVSEAEERRPSFSGPPSGGGGGGGYGRKPSRGGDRY</sequence>
<feature type="compositionally biased region" description="Basic and acidic residues" evidence="2">
    <location>
        <begin position="109"/>
        <end position="121"/>
    </location>
</feature>
<gene>
    <name evidence="4" type="ORF">OV079_39080</name>
</gene>
<dbReference type="PANTHER" id="PTHR48027">
    <property type="entry name" value="HETEROGENEOUS NUCLEAR RIBONUCLEOPROTEIN 87F-RELATED"/>
    <property type="match status" value="1"/>
</dbReference>
<dbReference type="InterPro" id="IPR003954">
    <property type="entry name" value="RRM_euk-type"/>
</dbReference>
<dbReference type="CDD" id="cd21608">
    <property type="entry name" value="RRM2_NsCP33_like"/>
    <property type="match status" value="1"/>
</dbReference>
<accession>A0A9X3EXN4</accession>
<evidence type="ECO:0000313" key="4">
    <source>
        <dbReference type="EMBL" id="MCY1011465.1"/>
    </source>
</evidence>
<dbReference type="InterPro" id="IPR012677">
    <property type="entry name" value="Nucleotide-bd_a/b_plait_sf"/>
</dbReference>
<evidence type="ECO:0000256" key="2">
    <source>
        <dbReference type="SAM" id="MobiDB-lite"/>
    </source>
</evidence>
<dbReference type="Pfam" id="PF00076">
    <property type="entry name" value="RRM_1"/>
    <property type="match status" value="1"/>
</dbReference>